<dbReference type="OrthoDB" id="4843387at2759"/>
<dbReference type="InterPro" id="IPR036397">
    <property type="entry name" value="RNaseH_sf"/>
</dbReference>
<dbReference type="EMBL" id="ML993940">
    <property type="protein sequence ID" value="KAF2202343.1"/>
    <property type="molecule type" value="Genomic_DNA"/>
</dbReference>
<evidence type="ECO:0000313" key="2">
    <source>
        <dbReference type="Proteomes" id="UP000799536"/>
    </source>
</evidence>
<accession>A0A9P4MWN2</accession>
<gene>
    <name evidence="1" type="ORF">GQ43DRAFT_501740</name>
</gene>
<keyword evidence="2" id="KW-1185">Reference proteome</keyword>
<sequence length="103" mass="11747">MLECAPLAEPKVGRERRISNSTSQYTPLLNAVEHILKALQEKTCDPYPHLERIGESEVDWRASVEAAQEAWRQLILSLIHSLIDTMKHRIGAVIGPRGWQTKY</sequence>
<protein>
    <submittedName>
        <fullName evidence="1">Uncharacterized protein</fullName>
    </submittedName>
</protein>
<organism evidence="1 2">
    <name type="scientific">Delitschia confertaspora ATCC 74209</name>
    <dbReference type="NCBI Taxonomy" id="1513339"/>
    <lineage>
        <taxon>Eukaryota</taxon>
        <taxon>Fungi</taxon>
        <taxon>Dikarya</taxon>
        <taxon>Ascomycota</taxon>
        <taxon>Pezizomycotina</taxon>
        <taxon>Dothideomycetes</taxon>
        <taxon>Pleosporomycetidae</taxon>
        <taxon>Pleosporales</taxon>
        <taxon>Delitschiaceae</taxon>
        <taxon>Delitschia</taxon>
    </lineage>
</organism>
<name>A0A9P4MWN2_9PLEO</name>
<dbReference type="AlphaFoldDB" id="A0A9P4MWN2"/>
<comment type="caution">
    <text evidence="1">The sequence shown here is derived from an EMBL/GenBank/DDBJ whole genome shotgun (WGS) entry which is preliminary data.</text>
</comment>
<proteinExistence type="predicted"/>
<dbReference type="Proteomes" id="UP000799536">
    <property type="component" value="Unassembled WGS sequence"/>
</dbReference>
<reference evidence="1" key="1">
    <citation type="journal article" date="2020" name="Stud. Mycol.">
        <title>101 Dothideomycetes genomes: a test case for predicting lifestyles and emergence of pathogens.</title>
        <authorList>
            <person name="Haridas S."/>
            <person name="Albert R."/>
            <person name="Binder M."/>
            <person name="Bloem J."/>
            <person name="Labutti K."/>
            <person name="Salamov A."/>
            <person name="Andreopoulos B."/>
            <person name="Baker S."/>
            <person name="Barry K."/>
            <person name="Bills G."/>
            <person name="Bluhm B."/>
            <person name="Cannon C."/>
            <person name="Castanera R."/>
            <person name="Culley D."/>
            <person name="Daum C."/>
            <person name="Ezra D."/>
            <person name="Gonzalez J."/>
            <person name="Henrissat B."/>
            <person name="Kuo A."/>
            <person name="Liang C."/>
            <person name="Lipzen A."/>
            <person name="Lutzoni F."/>
            <person name="Magnuson J."/>
            <person name="Mondo S."/>
            <person name="Nolan M."/>
            <person name="Ohm R."/>
            <person name="Pangilinan J."/>
            <person name="Park H.-J."/>
            <person name="Ramirez L."/>
            <person name="Alfaro M."/>
            <person name="Sun H."/>
            <person name="Tritt A."/>
            <person name="Yoshinaga Y."/>
            <person name="Zwiers L.-H."/>
            <person name="Turgeon B."/>
            <person name="Goodwin S."/>
            <person name="Spatafora J."/>
            <person name="Crous P."/>
            <person name="Grigoriev I."/>
        </authorList>
    </citation>
    <scope>NUCLEOTIDE SEQUENCE</scope>
    <source>
        <strain evidence="1">ATCC 74209</strain>
    </source>
</reference>
<evidence type="ECO:0000313" key="1">
    <source>
        <dbReference type="EMBL" id="KAF2202343.1"/>
    </source>
</evidence>
<dbReference type="GO" id="GO:0003676">
    <property type="term" value="F:nucleic acid binding"/>
    <property type="evidence" value="ECO:0007669"/>
    <property type="project" value="InterPro"/>
</dbReference>
<dbReference type="Gene3D" id="3.30.420.10">
    <property type="entry name" value="Ribonuclease H-like superfamily/Ribonuclease H"/>
    <property type="match status" value="1"/>
</dbReference>